<keyword evidence="6 11" id="KW-0067">ATP-binding</keyword>
<feature type="domain" description="Aminoacyl-tRNA synthetase class Ia" evidence="12">
    <location>
        <begin position="415"/>
        <end position="574"/>
    </location>
</feature>
<dbReference type="Gene3D" id="3.40.50.620">
    <property type="entry name" value="HUPs"/>
    <property type="match status" value="2"/>
</dbReference>
<evidence type="ECO:0000256" key="6">
    <source>
        <dbReference type="ARBA" id="ARBA00022840"/>
    </source>
</evidence>
<evidence type="ECO:0000256" key="3">
    <source>
        <dbReference type="ARBA" id="ARBA00022490"/>
    </source>
</evidence>
<protein>
    <recommendedName>
        <fullName evidence="2">leucine--tRNA ligase</fullName>
        <ecNumber evidence="2">6.1.1.4</ecNumber>
    </recommendedName>
    <alternativeName>
        <fullName evidence="9">Leucyl-tRNA synthetase</fullName>
    </alternativeName>
</protein>
<comment type="similarity">
    <text evidence="1 11">Belongs to the class-I aminoacyl-tRNA synthetase family.</text>
</comment>
<keyword evidence="17" id="KW-1185">Reference proteome</keyword>
<dbReference type="SUPFAM" id="SSF47323">
    <property type="entry name" value="Anticodon-binding domain of a subclass of class I aminoacyl-tRNA synthetases"/>
    <property type="match status" value="1"/>
</dbReference>
<sequence length="839" mass="96185">MEQKTYNHKKIEQKWQKIWSEKKIFEVQVDRLKPKKYILEMLPYPSGRIHMGHLRNYTIGDVIARIQKSLGFNVLHPLGWDAFGLPAENAAMQNKAAPKQWTMENIASMKKQLLPMGFSYDWNREIATCLPEYYKHEQKFFIDFYNQGLAYQKEGIVNWDPIDQTVLANEQVIDGRGWRSGAIVERKKLKQWFLKITDFAEDLLSGLEQLKGWPEKVRLMQTNWINKSEGAEVEFKTDTGSKIRVFTTRPETLFGAAFIGLAFDHPLIENMDKTPALLLFLEECKKISASEDALEKAEKLGLDTGIKAIHPFDATTKLPIFITNFVLSDYGTGAIFGCPAHDLRDHEFAVKYNLPIRQVVKPFEDIKVDIMQAPFVDDGTMLNSDFLNDLSVAEAKKVVIKFLKNNKIGVGKTTYRLRDWGISRQRYWGCPIPIIYCNNCGTIPVPEKDLPVVLPEDVQFDRPGNPLEHHPTWKFVACPQCGKDALRETDTFDTFFESSWYFLRYCSPTSSSPFEKDEIDYWEPVDQYIGGIEHAVMHLLYARFFTRALKKLGHLNIDEPFTNLLTQGMINHETYKDQNNNWLYPEEVLKTQAGTIEKANGSPVTIGRIEKMSKSKKNVVEPDRILDKYGADTIRLFVLSDSPPEKDLEWTEAGVEGCNKYLQRVAKLALDTLDENKSGKDDQGILTLIHKTIQLVSSDFENFHFNKAIARLRELTNALYSSNISSTIKKEGVKILTRLLNPIAPHLTEELWSTLGCDTILASYPWPVPDLSLIKEDTVTIAIQTNGKLRSTIEVPKDTPQKEVERLSLELQNIKNFLNDKNIKKVIYIPNKIINIVYI</sequence>
<dbReference type="SUPFAM" id="SSF52374">
    <property type="entry name" value="Nucleotidylyl transferase"/>
    <property type="match status" value="1"/>
</dbReference>
<dbReference type="InterPro" id="IPR014729">
    <property type="entry name" value="Rossmann-like_a/b/a_fold"/>
</dbReference>
<dbReference type="GO" id="GO:0002161">
    <property type="term" value="F:aminoacyl-tRNA deacylase activity"/>
    <property type="evidence" value="ECO:0007669"/>
    <property type="project" value="InterPro"/>
</dbReference>
<evidence type="ECO:0000259" key="14">
    <source>
        <dbReference type="Pfam" id="PF09334"/>
    </source>
</evidence>
<dbReference type="GO" id="GO:0005524">
    <property type="term" value="F:ATP binding"/>
    <property type="evidence" value="ECO:0007669"/>
    <property type="project" value="UniProtKB-KW"/>
</dbReference>
<keyword evidence="3" id="KW-0963">Cytoplasm</keyword>
<dbReference type="FunFam" id="3.40.50.620:FF:000056">
    <property type="entry name" value="Leucine--tRNA ligase"/>
    <property type="match status" value="1"/>
</dbReference>
<evidence type="ECO:0000259" key="15">
    <source>
        <dbReference type="Pfam" id="PF13603"/>
    </source>
</evidence>
<dbReference type="GO" id="GO:0005739">
    <property type="term" value="C:mitochondrion"/>
    <property type="evidence" value="ECO:0007669"/>
    <property type="project" value="TreeGrafter"/>
</dbReference>
<evidence type="ECO:0000256" key="7">
    <source>
        <dbReference type="ARBA" id="ARBA00022917"/>
    </source>
</evidence>
<dbReference type="PANTHER" id="PTHR43740">
    <property type="entry name" value="LEUCYL-TRNA SYNTHETASE"/>
    <property type="match status" value="1"/>
</dbReference>
<name>A0A8S4C4T1_9ACAR</name>
<dbReference type="GO" id="GO:0006429">
    <property type="term" value="P:leucyl-tRNA aminoacylation"/>
    <property type="evidence" value="ECO:0007669"/>
    <property type="project" value="InterPro"/>
</dbReference>
<evidence type="ECO:0000256" key="2">
    <source>
        <dbReference type="ARBA" id="ARBA00013164"/>
    </source>
</evidence>
<dbReference type="EC" id="6.1.1.4" evidence="2"/>
<dbReference type="Pfam" id="PF08264">
    <property type="entry name" value="Anticodon_1"/>
    <property type="match status" value="1"/>
</dbReference>
<feature type="domain" description="Leucyl-tRNA synthetase editing" evidence="15">
    <location>
        <begin position="223"/>
        <end position="403"/>
    </location>
</feature>
<comment type="catalytic activity">
    <reaction evidence="10">
        <text>tRNA(Leu) + L-leucine + ATP = L-leucyl-tRNA(Leu) + AMP + diphosphate</text>
        <dbReference type="Rhea" id="RHEA:11688"/>
        <dbReference type="Rhea" id="RHEA-COMP:9613"/>
        <dbReference type="Rhea" id="RHEA-COMP:9622"/>
        <dbReference type="ChEBI" id="CHEBI:30616"/>
        <dbReference type="ChEBI" id="CHEBI:33019"/>
        <dbReference type="ChEBI" id="CHEBI:57427"/>
        <dbReference type="ChEBI" id="CHEBI:78442"/>
        <dbReference type="ChEBI" id="CHEBI:78494"/>
        <dbReference type="ChEBI" id="CHEBI:456215"/>
        <dbReference type="EC" id="6.1.1.4"/>
    </reaction>
</comment>
<dbReference type="FunFam" id="3.40.50.620:FF:000003">
    <property type="entry name" value="Leucine--tRNA ligase"/>
    <property type="match status" value="1"/>
</dbReference>
<dbReference type="InterPro" id="IPR013155">
    <property type="entry name" value="M/V/L/I-tRNA-synth_anticd-bd"/>
</dbReference>
<dbReference type="PROSITE" id="PS00178">
    <property type="entry name" value="AA_TRNA_LIGASE_I"/>
    <property type="match status" value="1"/>
</dbReference>
<dbReference type="InterPro" id="IPR002302">
    <property type="entry name" value="Leu-tRNA-ligase"/>
</dbReference>
<dbReference type="CDD" id="cd00812">
    <property type="entry name" value="LeuRS_core"/>
    <property type="match status" value="1"/>
</dbReference>
<keyword evidence="5 11" id="KW-0547">Nucleotide-binding</keyword>
<dbReference type="NCBIfam" id="TIGR00396">
    <property type="entry name" value="leuS_bact"/>
    <property type="match status" value="1"/>
</dbReference>
<dbReference type="InterPro" id="IPR001412">
    <property type="entry name" value="aa-tRNA-synth_I_CS"/>
</dbReference>
<feature type="domain" description="Aminoacyl-tRNA synthetase class Ia" evidence="12">
    <location>
        <begin position="610"/>
        <end position="650"/>
    </location>
</feature>
<dbReference type="Gene3D" id="1.10.730.10">
    <property type="entry name" value="Isoleucyl-tRNA Synthetase, Domain 1"/>
    <property type="match status" value="1"/>
</dbReference>
<dbReference type="Proteomes" id="UP000837675">
    <property type="component" value="Unassembled WGS sequence"/>
</dbReference>
<dbReference type="Pfam" id="PF13603">
    <property type="entry name" value="tRNA-synt_1_2"/>
    <property type="match status" value="1"/>
</dbReference>
<proteinExistence type="inferred from homology"/>
<dbReference type="AlphaFoldDB" id="A0A8S4C4T1"/>
<keyword evidence="4 11" id="KW-0436">Ligase</keyword>
<feature type="domain" description="Methionyl/Valyl/Leucyl/Isoleucyl-tRNA synthetase anticodon-binding" evidence="13">
    <location>
        <begin position="682"/>
        <end position="803"/>
    </location>
</feature>
<dbReference type="FunFam" id="1.10.730.10:FF:000002">
    <property type="entry name" value="Leucine--tRNA ligase"/>
    <property type="match status" value="1"/>
</dbReference>
<dbReference type="InterPro" id="IPR025709">
    <property type="entry name" value="Leu_tRNA-synth_edit"/>
</dbReference>
<comment type="caution">
    <text evidence="16">The sequence shown here is derived from an EMBL/GenBank/DDBJ whole genome shotgun (WGS) entry which is preliminary data.</text>
</comment>
<reference evidence="16" key="1">
    <citation type="submission" date="2021-06" db="EMBL/GenBank/DDBJ databases">
        <authorList>
            <person name="Nardi T."/>
            <person name="Nardi T."/>
        </authorList>
    </citation>
    <scope>NUCLEOTIDE SEQUENCE</scope>
</reference>
<evidence type="ECO:0000313" key="17">
    <source>
        <dbReference type="Proteomes" id="UP000837675"/>
    </source>
</evidence>
<dbReference type="InterPro" id="IPR015413">
    <property type="entry name" value="Methionyl/Leucyl_tRNA_Synth"/>
</dbReference>
<dbReference type="CDD" id="cd07958">
    <property type="entry name" value="Anticodon_Ia_Leu_BEm"/>
    <property type="match status" value="1"/>
</dbReference>
<evidence type="ECO:0000256" key="4">
    <source>
        <dbReference type="ARBA" id="ARBA00022598"/>
    </source>
</evidence>
<dbReference type="PANTHER" id="PTHR43740:SF2">
    <property type="entry name" value="LEUCINE--TRNA LIGASE, MITOCHONDRIAL"/>
    <property type="match status" value="1"/>
</dbReference>
<dbReference type="SUPFAM" id="SSF50677">
    <property type="entry name" value="ValRS/IleRS/LeuRS editing domain"/>
    <property type="match status" value="1"/>
</dbReference>
<dbReference type="GO" id="GO:0032543">
    <property type="term" value="P:mitochondrial translation"/>
    <property type="evidence" value="ECO:0007669"/>
    <property type="project" value="TreeGrafter"/>
</dbReference>
<feature type="domain" description="Methionyl/Leucyl tRNA synthetase" evidence="14">
    <location>
        <begin position="40"/>
        <end position="172"/>
    </location>
</feature>
<gene>
    <name evidence="16" type="ORF">MHYMCMPASI_00631</name>
</gene>
<evidence type="ECO:0000313" key="16">
    <source>
        <dbReference type="EMBL" id="CAG7592883.1"/>
    </source>
</evidence>
<dbReference type="InterPro" id="IPR009080">
    <property type="entry name" value="tRNAsynth_Ia_anticodon-bd"/>
</dbReference>
<dbReference type="InterPro" id="IPR009008">
    <property type="entry name" value="Val/Leu/Ile-tRNA-synth_edit"/>
</dbReference>
<dbReference type="GO" id="GO:0004823">
    <property type="term" value="F:leucine-tRNA ligase activity"/>
    <property type="evidence" value="ECO:0007669"/>
    <property type="project" value="UniProtKB-EC"/>
</dbReference>
<dbReference type="Pfam" id="PF00133">
    <property type="entry name" value="tRNA-synt_1"/>
    <property type="match status" value="2"/>
</dbReference>
<evidence type="ECO:0000256" key="11">
    <source>
        <dbReference type="RuleBase" id="RU363035"/>
    </source>
</evidence>
<dbReference type="EMBL" id="CAJVAF010000293">
    <property type="protein sequence ID" value="CAG7592883.1"/>
    <property type="molecule type" value="Genomic_DNA"/>
</dbReference>
<evidence type="ECO:0000256" key="8">
    <source>
        <dbReference type="ARBA" id="ARBA00023146"/>
    </source>
</evidence>
<evidence type="ECO:0000259" key="12">
    <source>
        <dbReference type="Pfam" id="PF00133"/>
    </source>
</evidence>
<evidence type="ECO:0000256" key="1">
    <source>
        <dbReference type="ARBA" id="ARBA00005594"/>
    </source>
</evidence>
<dbReference type="Pfam" id="PF09334">
    <property type="entry name" value="tRNA-synt_1g"/>
    <property type="match status" value="1"/>
</dbReference>
<organism evidence="16 17">
    <name type="scientific">Hyalomma marginatum</name>
    <dbReference type="NCBI Taxonomy" id="34627"/>
    <lineage>
        <taxon>Eukaryota</taxon>
        <taxon>Metazoa</taxon>
        <taxon>Ecdysozoa</taxon>
        <taxon>Arthropoda</taxon>
        <taxon>Chelicerata</taxon>
        <taxon>Arachnida</taxon>
        <taxon>Acari</taxon>
        <taxon>Parasitiformes</taxon>
        <taxon>Ixodida</taxon>
        <taxon>Ixodoidea</taxon>
        <taxon>Ixodidae</taxon>
        <taxon>Hyalomminae</taxon>
        <taxon>Hyalomma</taxon>
    </lineage>
</organism>
<dbReference type="PRINTS" id="PR00985">
    <property type="entry name" value="TRNASYNTHLEU"/>
</dbReference>
<dbReference type="HAMAP" id="MF_00049_B">
    <property type="entry name" value="Leu_tRNA_synth_B"/>
    <property type="match status" value="1"/>
</dbReference>
<evidence type="ECO:0000256" key="9">
    <source>
        <dbReference type="ARBA" id="ARBA00030520"/>
    </source>
</evidence>
<evidence type="ECO:0000259" key="13">
    <source>
        <dbReference type="Pfam" id="PF08264"/>
    </source>
</evidence>
<dbReference type="InterPro" id="IPR002300">
    <property type="entry name" value="aa-tRNA-synth_Ia"/>
</dbReference>
<evidence type="ECO:0000256" key="10">
    <source>
        <dbReference type="ARBA" id="ARBA00047469"/>
    </source>
</evidence>
<evidence type="ECO:0000256" key="5">
    <source>
        <dbReference type="ARBA" id="ARBA00022741"/>
    </source>
</evidence>
<keyword evidence="7 11" id="KW-0648">Protein biosynthesis</keyword>
<keyword evidence="8 11" id="KW-0030">Aminoacyl-tRNA synthetase</keyword>
<accession>A0A8S4C4T1</accession>